<accession>A0ABP8I3I6</accession>
<reference evidence="3" key="1">
    <citation type="journal article" date="2019" name="Int. J. Syst. Evol. Microbiol.">
        <title>The Global Catalogue of Microorganisms (GCM) 10K type strain sequencing project: providing services to taxonomists for standard genome sequencing and annotation.</title>
        <authorList>
            <consortium name="The Broad Institute Genomics Platform"/>
            <consortium name="The Broad Institute Genome Sequencing Center for Infectious Disease"/>
            <person name="Wu L."/>
            <person name="Ma J."/>
        </authorList>
    </citation>
    <scope>NUCLEOTIDE SEQUENCE [LARGE SCALE GENOMIC DNA]</scope>
    <source>
        <strain evidence="3">JCM 17804</strain>
    </source>
</reference>
<feature type="chain" id="PRO_5047362766" evidence="1">
    <location>
        <begin position="20"/>
        <end position="78"/>
    </location>
</feature>
<dbReference type="Proteomes" id="UP001500975">
    <property type="component" value="Unassembled WGS sequence"/>
</dbReference>
<evidence type="ECO:0000313" key="3">
    <source>
        <dbReference type="Proteomes" id="UP001500975"/>
    </source>
</evidence>
<organism evidence="2 3">
    <name type="scientific">Variovorax defluvii</name>
    <dbReference type="NCBI Taxonomy" id="913761"/>
    <lineage>
        <taxon>Bacteria</taxon>
        <taxon>Pseudomonadati</taxon>
        <taxon>Pseudomonadota</taxon>
        <taxon>Betaproteobacteria</taxon>
        <taxon>Burkholderiales</taxon>
        <taxon>Comamonadaceae</taxon>
        <taxon>Variovorax</taxon>
    </lineage>
</organism>
<evidence type="ECO:0000313" key="2">
    <source>
        <dbReference type="EMBL" id="GAA4350650.1"/>
    </source>
</evidence>
<name>A0ABP8I3I6_9BURK</name>
<comment type="caution">
    <text evidence="2">The sequence shown here is derived from an EMBL/GenBank/DDBJ whole genome shotgun (WGS) entry which is preliminary data.</text>
</comment>
<keyword evidence="3" id="KW-1185">Reference proteome</keyword>
<sequence length="78" mass="7958">MPLRFPALAAIAFAMPLHAAPTTAPAPTTLVPLGVSGTGESSVAWMLDPVKNRILVCRADYGAGSGGSSCNVIQLPPR</sequence>
<dbReference type="RefSeq" id="WP_345539880.1">
    <property type="nucleotide sequence ID" value="NZ_BAABGJ010000071.1"/>
</dbReference>
<protein>
    <submittedName>
        <fullName evidence="2">Uncharacterized protein</fullName>
    </submittedName>
</protein>
<dbReference type="EMBL" id="BAABGJ010000071">
    <property type="protein sequence ID" value="GAA4350650.1"/>
    <property type="molecule type" value="Genomic_DNA"/>
</dbReference>
<keyword evidence="1" id="KW-0732">Signal</keyword>
<proteinExistence type="predicted"/>
<gene>
    <name evidence="2" type="ORF">GCM10023165_38190</name>
</gene>
<feature type="signal peptide" evidence="1">
    <location>
        <begin position="1"/>
        <end position="19"/>
    </location>
</feature>
<evidence type="ECO:0000256" key="1">
    <source>
        <dbReference type="SAM" id="SignalP"/>
    </source>
</evidence>